<evidence type="ECO:0000256" key="1">
    <source>
        <dbReference type="ARBA" id="ARBA00022729"/>
    </source>
</evidence>
<dbReference type="PANTHER" id="PTHR22953:SF153">
    <property type="entry name" value="PURPLE ACID PHOSPHATASE"/>
    <property type="match status" value="1"/>
</dbReference>
<dbReference type="InterPro" id="IPR015914">
    <property type="entry name" value="PAPs_N"/>
</dbReference>
<dbReference type="Gene3D" id="2.60.40.380">
    <property type="entry name" value="Purple acid phosphatase-like, N-terminal"/>
    <property type="match status" value="1"/>
</dbReference>
<dbReference type="PANTHER" id="PTHR22953">
    <property type="entry name" value="ACID PHOSPHATASE RELATED"/>
    <property type="match status" value="1"/>
</dbReference>
<evidence type="ECO:0008006" key="6">
    <source>
        <dbReference type="Google" id="ProtNLM"/>
    </source>
</evidence>
<dbReference type="Proteomes" id="UP000005113">
    <property type="component" value="Unassembled WGS sequence"/>
</dbReference>
<dbReference type="Pfam" id="PF00149">
    <property type="entry name" value="Metallophos"/>
    <property type="match status" value="1"/>
</dbReference>
<dbReference type="GO" id="GO:0003993">
    <property type="term" value="F:acid phosphatase activity"/>
    <property type="evidence" value="ECO:0007669"/>
    <property type="project" value="InterPro"/>
</dbReference>
<dbReference type="Gene3D" id="3.60.21.10">
    <property type="match status" value="1"/>
</dbReference>
<organism evidence="4 5">
    <name type="scientific">Saprospira grandis DSM 2844</name>
    <dbReference type="NCBI Taxonomy" id="694433"/>
    <lineage>
        <taxon>Bacteria</taxon>
        <taxon>Pseudomonadati</taxon>
        <taxon>Bacteroidota</taxon>
        <taxon>Saprospiria</taxon>
        <taxon>Saprospirales</taxon>
        <taxon>Saprospiraceae</taxon>
        <taxon>Saprospira</taxon>
    </lineage>
</organism>
<feature type="domain" description="Calcineurin-like phosphoesterase" evidence="2">
    <location>
        <begin position="132"/>
        <end position="292"/>
    </location>
</feature>
<name>J1I9E5_9BACT</name>
<keyword evidence="1" id="KW-0732">Signal</keyword>
<dbReference type="Pfam" id="PF16656">
    <property type="entry name" value="Pur_ac_phosph_N"/>
    <property type="match status" value="1"/>
</dbReference>
<evidence type="ECO:0000259" key="3">
    <source>
        <dbReference type="Pfam" id="PF16656"/>
    </source>
</evidence>
<sequence>MRYCLFFLFLFSFSFSWAKPIRFRAVLRQDPSQSISIGWEQASGKAPVLYYGPNDLGQKAKAYPLKQIPQKSYQVKGMLTYFARLANLKPNTNYYFVVCDEEGCGQRYSFKTLPNSPKERLSIVAGGDSRNYQAARKNANRLVARLRPHLVLFAGDMTALGTAKQWQGWLDDWQETITPDGRMTAMVVARGNHELSNETLYKLFDLPNPKAYYALSLGGNLMRLYTLNSMMPAAGLQSEWLAEDLAEHQDHGWRFAQYHHPMRPHVKRKSEKEELAMAWAPLFERYGVQLALECDSHTSKYTWPIRYSQEEGHEEGFIRDDKNGVVYIGEGGWGAPLRNADDTKSWTRAAGKLNQLKWLFVSLENIEIRTVKSDNASLIGYLDDDSRFSMPKNIMLWQPQQEDHIDLANNYLLRYKPPTDKAKTVLMDLKAKAEQQRLRLFWACKYEGQNYRFLIQHSHNKIYWSTLANLEGAGPSEELPNHYEFADIQDRPLSQQSYYRISVLDEDGKLLDRQELLVKASQENEERIPLLSVNLLRKRLAVPLSLHQAEEKVRFELFDVNRISQRRYTMALGAGKQEVELNIQGLKTGDYLLEISYDGRLEKRAIRLYIP</sequence>
<evidence type="ECO:0000313" key="5">
    <source>
        <dbReference type="Proteomes" id="UP000005113"/>
    </source>
</evidence>
<dbReference type="SUPFAM" id="SSF49363">
    <property type="entry name" value="Purple acid phosphatase, N-terminal domain"/>
    <property type="match status" value="1"/>
</dbReference>
<dbReference type="AlphaFoldDB" id="J1I9E5"/>
<dbReference type="InterPro" id="IPR039331">
    <property type="entry name" value="PAPs-like"/>
</dbReference>
<dbReference type="InterPro" id="IPR008963">
    <property type="entry name" value="Purple_acid_Pase-like_N"/>
</dbReference>
<evidence type="ECO:0000259" key="2">
    <source>
        <dbReference type="Pfam" id="PF00149"/>
    </source>
</evidence>
<dbReference type="InterPro" id="IPR004843">
    <property type="entry name" value="Calcineurin-like_PHP"/>
</dbReference>
<accession>J1I9E5</accession>
<feature type="domain" description="Purple acid phosphatase N-terminal" evidence="3">
    <location>
        <begin position="23"/>
        <end position="112"/>
    </location>
</feature>
<gene>
    <name evidence="4" type="ORF">SapgrDRAFT_3446</name>
</gene>
<dbReference type="SUPFAM" id="SSF56300">
    <property type="entry name" value="Metallo-dependent phosphatases"/>
    <property type="match status" value="1"/>
</dbReference>
<dbReference type="GO" id="GO:0046872">
    <property type="term" value="F:metal ion binding"/>
    <property type="evidence" value="ECO:0007669"/>
    <property type="project" value="InterPro"/>
</dbReference>
<dbReference type="InterPro" id="IPR029052">
    <property type="entry name" value="Metallo-depent_PP-like"/>
</dbReference>
<proteinExistence type="predicted"/>
<protein>
    <recommendedName>
        <fullName evidence="6">Phosphohydrolase</fullName>
    </recommendedName>
</protein>
<reference evidence="5" key="1">
    <citation type="journal article" date="2012" name="Stand. Genomic Sci.">
        <title>Permanent draft genome sequence of the gliding predator Saprospira grandis strain Sa g1 (= HR1).</title>
        <authorList>
            <person name="Mavromatis K."/>
            <person name="Chertkov O."/>
            <person name="Lapidus A."/>
            <person name="Nolan M."/>
            <person name="Lucas S."/>
            <person name="Tice H."/>
            <person name="Del Rio T.G."/>
            <person name="Cheng J.F."/>
            <person name="Han C."/>
            <person name="Tapia R."/>
            <person name="Bruce D."/>
            <person name="Goodwin L.A."/>
            <person name="Pitluck S."/>
            <person name="Huntemann M."/>
            <person name="Liolios K."/>
            <person name="Pagani I."/>
            <person name="Ivanova N."/>
            <person name="Mikhailova N."/>
            <person name="Pati A."/>
            <person name="Chen A."/>
            <person name="Palaniappan K."/>
            <person name="Land M."/>
            <person name="Brambilla E.M."/>
            <person name="Rohde M."/>
            <person name="Spring S."/>
            <person name="Goker M."/>
            <person name="Detter J.C."/>
            <person name="Bristow J."/>
            <person name="Eisen J.A."/>
            <person name="Markowitz V."/>
            <person name="Hugenholtz P."/>
            <person name="Kyrpides N.C."/>
            <person name="Klenk H.P."/>
            <person name="Woyke T."/>
        </authorList>
    </citation>
    <scope>NUCLEOTIDE SEQUENCE [LARGE SCALE GENOMIC DNA]</scope>
    <source>
        <strain evidence="5">DSM 2844</strain>
    </source>
</reference>
<dbReference type="EMBL" id="JH719942">
    <property type="protein sequence ID" value="EJF55083.1"/>
    <property type="molecule type" value="Genomic_DNA"/>
</dbReference>
<evidence type="ECO:0000313" key="4">
    <source>
        <dbReference type="EMBL" id="EJF55083.1"/>
    </source>
</evidence>
<dbReference type="HOGENOM" id="CLU_446805_0_0_10"/>